<keyword evidence="2" id="KW-1185">Reference proteome</keyword>
<reference evidence="2" key="1">
    <citation type="journal article" date="2022" name="Mol. Ecol. Resour.">
        <title>The genomes of chicory, endive, great burdock and yacon provide insights into Asteraceae palaeo-polyploidization history and plant inulin production.</title>
        <authorList>
            <person name="Fan W."/>
            <person name="Wang S."/>
            <person name="Wang H."/>
            <person name="Wang A."/>
            <person name="Jiang F."/>
            <person name="Liu H."/>
            <person name="Zhao H."/>
            <person name="Xu D."/>
            <person name="Zhang Y."/>
        </authorList>
    </citation>
    <scope>NUCLEOTIDE SEQUENCE [LARGE SCALE GENOMIC DNA]</scope>
    <source>
        <strain evidence="2">cv. Yunnan</strain>
    </source>
</reference>
<proteinExistence type="predicted"/>
<organism evidence="1 2">
    <name type="scientific">Smallanthus sonchifolius</name>
    <dbReference type="NCBI Taxonomy" id="185202"/>
    <lineage>
        <taxon>Eukaryota</taxon>
        <taxon>Viridiplantae</taxon>
        <taxon>Streptophyta</taxon>
        <taxon>Embryophyta</taxon>
        <taxon>Tracheophyta</taxon>
        <taxon>Spermatophyta</taxon>
        <taxon>Magnoliopsida</taxon>
        <taxon>eudicotyledons</taxon>
        <taxon>Gunneridae</taxon>
        <taxon>Pentapetalae</taxon>
        <taxon>asterids</taxon>
        <taxon>campanulids</taxon>
        <taxon>Asterales</taxon>
        <taxon>Asteraceae</taxon>
        <taxon>Asteroideae</taxon>
        <taxon>Heliantheae alliance</taxon>
        <taxon>Millerieae</taxon>
        <taxon>Smallanthus</taxon>
    </lineage>
</organism>
<reference evidence="1 2" key="2">
    <citation type="journal article" date="2022" name="Mol. Ecol. Resour.">
        <title>The genomes of chicory, endive, great burdock and yacon provide insights into Asteraceae paleo-polyploidization history and plant inulin production.</title>
        <authorList>
            <person name="Fan W."/>
            <person name="Wang S."/>
            <person name="Wang H."/>
            <person name="Wang A."/>
            <person name="Jiang F."/>
            <person name="Liu H."/>
            <person name="Zhao H."/>
            <person name="Xu D."/>
            <person name="Zhang Y."/>
        </authorList>
    </citation>
    <scope>NUCLEOTIDE SEQUENCE [LARGE SCALE GENOMIC DNA]</scope>
    <source>
        <strain evidence="2">cv. Yunnan</strain>
        <tissue evidence="1">Leaves</tissue>
    </source>
</reference>
<evidence type="ECO:0000313" key="2">
    <source>
        <dbReference type="Proteomes" id="UP001056120"/>
    </source>
</evidence>
<evidence type="ECO:0000313" key="1">
    <source>
        <dbReference type="EMBL" id="KAI3815780.1"/>
    </source>
</evidence>
<accession>A0ACB9J886</accession>
<dbReference type="Proteomes" id="UP001056120">
    <property type="component" value="Linkage Group LG05"/>
</dbReference>
<sequence length="113" mass="12852">MNKLFFQDAPKGSKNAPKALVIEVDGDFDWSTEIDEVKSEMNQALMAHIVESFVNDEIEKVRVEDLFKDVCDVFDEDVKDTEVKGYVIVDKSQSEEEKIEVNTIKSKCFISGI</sequence>
<name>A0ACB9J886_9ASTR</name>
<gene>
    <name evidence="1" type="ORF">L1987_15462</name>
</gene>
<dbReference type="EMBL" id="CM042022">
    <property type="protein sequence ID" value="KAI3815780.1"/>
    <property type="molecule type" value="Genomic_DNA"/>
</dbReference>
<comment type="caution">
    <text evidence="1">The sequence shown here is derived from an EMBL/GenBank/DDBJ whole genome shotgun (WGS) entry which is preliminary data.</text>
</comment>
<protein>
    <submittedName>
        <fullName evidence="1">Uncharacterized protein</fullName>
    </submittedName>
</protein>